<name>A0A5C5ZVZ9_9BACT</name>
<evidence type="ECO:0000256" key="1">
    <source>
        <dbReference type="RuleBase" id="RU003651"/>
    </source>
</evidence>
<comment type="similarity">
    <text evidence="1">Belongs to the AAA ATPase family.</text>
</comment>
<dbReference type="GO" id="GO:1990275">
    <property type="term" value="F:preribosome binding"/>
    <property type="evidence" value="ECO:0007669"/>
    <property type="project" value="TreeGrafter"/>
</dbReference>
<keyword evidence="3" id="KW-0378">Hydrolase</keyword>
<gene>
    <name evidence="3" type="primary">yjoB</name>
    <name evidence="3" type="ORF">Pla100_51840</name>
</gene>
<dbReference type="GO" id="GO:0005524">
    <property type="term" value="F:ATP binding"/>
    <property type="evidence" value="ECO:0007669"/>
    <property type="project" value="UniProtKB-KW"/>
</dbReference>
<reference evidence="3 4" key="1">
    <citation type="submission" date="2019-02" db="EMBL/GenBank/DDBJ databases">
        <title>Deep-cultivation of Planctomycetes and their phenomic and genomic characterization uncovers novel biology.</title>
        <authorList>
            <person name="Wiegand S."/>
            <person name="Jogler M."/>
            <person name="Boedeker C."/>
            <person name="Pinto D."/>
            <person name="Vollmers J."/>
            <person name="Rivas-Marin E."/>
            <person name="Kohn T."/>
            <person name="Peeters S.H."/>
            <person name="Heuer A."/>
            <person name="Rast P."/>
            <person name="Oberbeckmann S."/>
            <person name="Bunk B."/>
            <person name="Jeske O."/>
            <person name="Meyerdierks A."/>
            <person name="Storesund J.E."/>
            <person name="Kallscheuer N."/>
            <person name="Luecker S."/>
            <person name="Lage O.M."/>
            <person name="Pohl T."/>
            <person name="Merkel B.J."/>
            <person name="Hornburger P."/>
            <person name="Mueller R.-W."/>
            <person name="Bruemmer F."/>
            <person name="Labrenz M."/>
            <person name="Spormann A.M."/>
            <person name="Op Den Camp H."/>
            <person name="Overmann J."/>
            <person name="Amann R."/>
            <person name="Jetten M.S.M."/>
            <person name="Mascher T."/>
            <person name="Medema M.H."/>
            <person name="Devos D.P."/>
            <person name="Kaster A.-K."/>
            <person name="Ovreas L."/>
            <person name="Rohde M."/>
            <person name="Galperin M.Y."/>
            <person name="Jogler C."/>
        </authorList>
    </citation>
    <scope>NUCLEOTIDE SEQUENCE [LARGE SCALE GENOMIC DNA]</scope>
    <source>
        <strain evidence="3 4">Pla100</strain>
    </source>
</reference>
<sequence>MWQQVFERARGLRPCVLVLEDLDSLVIDESRSFFLNQLDGFEQNHGLIVLATTNHPDRIDAAIVDRPSRFDREYHSHLPDLHERMVYLKNWQQQLASETNWTGKEAAPIACEGFSFACLKKLVISSIIKWMQDSSDSFASTMTSQASTLRGQ</sequence>
<dbReference type="SUPFAM" id="SSF52540">
    <property type="entry name" value="P-loop containing nucleoside triphosphate hydrolases"/>
    <property type="match status" value="1"/>
</dbReference>
<keyword evidence="4" id="KW-1185">Reference proteome</keyword>
<evidence type="ECO:0000259" key="2">
    <source>
        <dbReference type="Pfam" id="PF00004"/>
    </source>
</evidence>
<dbReference type="EC" id="3.-.-.-" evidence="3"/>
<dbReference type="AlphaFoldDB" id="A0A5C5ZVZ9"/>
<proteinExistence type="inferred from homology"/>
<evidence type="ECO:0000313" key="4">
    <source>
        <dbReference type="Proteomes" id="UP000316213"/>
    </source>
</evidence>
<dbReference type="CDD" id="cd19481">
    <property type="entry name" value="RecA-like_protease"/>
    <property type="match status" value="1"/>
</dbReference>
<dbReference type="PANTHER" id="PTHR23077">
    <property type="entry name" value="AAA-FAMILY ATPASE"/>
    <property type="match status" value="1"/>
</dbReference>
<keyword evidence="1" id="KW-0067">ATP-binding</keyword>
<dbReference type="InterPro" id="IPR027417">
    <property type="entry name" value="P-loop_NTPase"/>
</dbReference>
<dbReference type="Gene3D" id="1.10.8.60">
    <property type="match status" value="1"/>
</dbReference>
<dbReference type="RefSeq" id="WP_146581209.1">
    <property type="nucleotide sequence ID" value="NZ_SJPM01000015.1"/>
</dbReference>
<dbReference type="Gene3D" id="3.40.50.300">
    <property type="entry name" value="P-loop containing nucleotide triphosphate hydrolases"/>
    <property type="match status" value="1"/>
</dbReference>
<keyword evidence="1" id="KW-0547">Nucleotide-binding</keyword>
<organism evidence="3 4">
    <name type="scientific">Neorhodopirellula pilleata</name>
    <dbReference type="NCBI Taxonomy" id="2714738"/>
    <lineage>
        <taxon>Bacteria</taxon>
        <taxon>Pseudomonadati</taxon>
        <taxon>Planctomycetota</taxon>
        <taxon>Planctomycetia</taxon>
        <taxon>Pirellulales</taxon>
        <taxon>Pirellulaceae</taxon>
        <taxon>Neorhodopirellula</taxon>
    </lineage>
</organism>
<dbReference type="InterPro" id="IPR050168">
    <property type="entry name" value="AAA_ATPase_domain"/>
</dbReference>
<dbReference type="Proteomes" id="UP000316213">
    <property type="component" value="Unassembled WGS sequence"/>
</dbReference>
<dbReference type="InterPro" id="IPR003959">
    <property type="entry name" value="ATPase_AAA_core"/>
</dbReference>
<comment type="caution">
    <text evidence="3">The sequence shown here is derived from an EMBL/GenBank/DDBJ whole genome shotgun (WGS) entry which is preliminary data.</text>
</comment>
<dbReference type="PANTHER" id="PTHR23077:SF132">
    <property type="entry name" value="ATP-DEPENDENT ZN PROTEASE"/>
    <property type="match status" value="1"/>
</dbReference>
<dbReference type="GO" id="GO:0016887">
    <property type="term" value="F:ATP hydrolysis activity"/>
    <property type="evidence" value="ECO:0007669"/>
    <property type="project" value="InterPro"/>
</dbReference>
<dbReference type="GO" id="GO:0042254">
    <property type="term" value="P:ribosome biogenesis"/>
    <property type="evidence" value="ECO:0007669"/>
    <property type="project" value="TreeGrafter"/>
</dbReference>
<dbReference type="PROSITE" id="PS00674">
    <property type="entry name" value="AAA"/>
    <property type="match status" value="1"/>
</dbReference>
<feature type="domain" description="ATPase AAA-type core" evidence="2">
    <location>
        <begin position="3"/>
        <end position="76"/>
    </location>
</feature>
<protein>
    <submittedName>
        <fullName evidence="3">Putative ATPase YjoB</fullName>
        <ecNumber evidence="3">3.-.-.-</ecNumber>
    </submittedName>
</protein>
<dbReference type="EMBL" id="SJPM01000015">
    <property type="protein sequence ID" value="TWT91336.1"/>
    <property type="molecule type" value="Genomic_DNA"/>
</dbReference>
<accession>A0A5C5ZVZ9</accession>
<evidence type="ECO:0000313" key="3">
    <source>
        <dbReference type="EMBL" id="TWT91336.1"/>
    </source>
</evidence>
<dbReference type="InterPro" id="IPR003960">
    <property type="entry name" value="ATPase_AAA_CS"/>
</dbReference>
<dbReference type="GO" id="GO:0003723">
    <property type="term" value="F:RNA binding"/>
    <property type="evidence" value="ECO:0007669"/>
    <property type="project" value="TreeGrafter"/>
</dbReference>
<dbReference type="Pfam" id="PF00004">
    <property type="entry name" value="AAA"/>
    <property type="match status" value="1"/>
</dbReference>
<dbReference type="OrthoDB" id="9806903at2"/>